<evidence type="ECO:0000256" key="2">
    <source>
        <dbReference type="ARBA" id="ARBA00022448"/>
    </source>
</evidence>
<keyword evidence="3" id="KW-0732">Signal</keyword>
<dbReference type="PROSITE" id="PS51257">
    <property type="entry name" value="PROKAR_LIPOPROTEIN"/>
    <property type="match status" value="1"/>
</dbReference>
<keyword evidence="2" id="KW-0813">Transport</keyword>
<dbReference type="InterPro" id="IPR006059">
    <property type="entry name" value="SBP"/>
</dbReference>
<name>A0ABT6CU23_9MICC</name>
<evidence type="ECO:0000256" key="3">
    <source>
        <dbReference type="SAM" id="SignalP"/>
    </source>
</evidence>
<comment type="caution">
    <text evidence="4">The sequence shown here is derived from an EMBL/GenBank/DDBJ whole genome shotgun (WGS) entry which is preliminary data.</text>
</comment>
<accession>A0ABT6CU23</accession>
<evidence type="ECO:0000313" key="4">
    <source>
        <dbReference type="EMBL" id="MDF9277408.1"/>
    </source>
</evidence>
<dbReference type="Proteomes" id="UP001220456">
    <property type="component" value="Unassembled WGS sequence"/>
</dbReference>
<dbReference type="SUPFAM" id="SSF53850">
    <property type="entry name" value="Periplasmic binding protein-like II"/>
    <property type="match status" value="1"/>
</dbReference>
<keyword evidence="5" id="KW-1185">Reference proteome</keyword>
<organism evidence="4 5">
    <name type="scientific">Arthrobacter vasquezii</name>
    <dbReference type="NCBI Taxonomy" id="2977629"/>
    <lineage>
        <taxon>Bacteria</taxon>
        <taxon>Bacillati</taxon>
        <taxon>Actinomycetota</taxon>
        <taxon>Actinomycetes</taxon>
        <taxon>Micrococcales</taxon>
        <taxon>Micrococcaceae</taxon>
        <taxon>Arthrobacter</taxon>
    </lineage>
</organism>
<evidence type="ECO:0000256" key="1">
    <source>
        <dbReference type="ARBA" id="ARBA00008520"/>
    </source>
</evidence>
<proteinExistence type="inferred from homology"/>
<dbReference type="EMBL" id="JAROKN010000010">
    <property type="protein sequence ID" value="MDF9277408.1"/>
    <property type="molecule type" value="Genomic_DNA"/>
</dbReference>
<reference evidence="4 5" key="1">
    <citation type="journal article" date="2023" name="Int. J. Syst. Evol. Microbiol.">
        <title>Arthrobacter vasquezii sp. nov., isolated from a soil sample from Union Glacier, Antarctica.</title>
        <authorList>
            <person name="Valenzuela-Ibaceta F."/>
            <person name="Carrasco V."/>
            <person name="Lagos-Moraga S."/>
            <person name="Dietz-Vargas C."/>
            <person name="Navarro C.A."/>
            <person name="Perez-Donoso J.M."/>
        </authorList>
    </citation>
    <scope>NUCLEOTIDE SEQUENCE [LARGE SCALE GENOMIC DNA]</scope>
    <source>
        <strain evidence="4 5">EH-1B-1</strain>
    </source>
</reference>
<dbReference type="PANTHER" id="PTHR43649:SF29">
    <property type="entry name" value="OSMOPROTECTIVE COMPOUNDS-BINDING PROTEIN GGTB"/>
    <property type="match status" value="1"/>
</dbReference>
<dbReference type="InterPro" id="IPR050490">
    <property type="entry name" value="Bact_solute-bd_prot1"/>
</dbReference>
<dbReference type="RefSeq" id="WP_277357959.1">
    <property type="nucleotide sequence ID" value="NZ_JAROKN010000010.1"/>
</dbReference>
<evidence type="ECO:0000313" key="5">
    <source>
        <dbReference type="Proteomes" id="UP001220456"/>
    </source>
</evidence>
<protein>
    <submittedName>
        <fullName evidence="4">Extracellular solute-binding protein</fullName>
    </submittedName>
</protein>
<gene>
    <name evidence="4" type="ORF">P4U43_06330</name>
</gene>
<dbReference type="PANTHER" id="PTHR43649">
    <property type="entry name" value="ARABINOSE-BINDING PROTEIN-RELATED"/>
    <property type="match status" value="1"/>
</dbReference>
<dbReference type="Gene3D" id="3.40.190.10">
    <property type="entry name" value="Periplasmic binding protein-like II"/>
    <property type="match status" value="2"/>
</dbReference>
<comment type="similarity">
    <text evidence="1">Belongs to the bacterial solute-binding protein 1 family.</text>
</comment>
<feature type="signal peptide" evidence="3">
    <location>
        <begin position="1"/>
        <end position="27"/>
    </location>
</feature>
<sequence length="436" mass="47130">MTMNVRSRSKSVLAVSTLLALALSACGGSGDAGQDSSGGDQTLSVMHKWPEGDHAAFFEKVVDEFEKANPGVTVEMQAIQDDPYKERLRVLTASNDLPDVYFAWPGAYGEQYFNAGFAADLTSEMDGEWEESLMPAAVDAYTVEGKNYAVPVSMSGKYMIYNSAMFEEHGVQVPTTYEELLTACDTFEATGLTPITMGNNAMWPGVHYLTTLIAKHVPRDVMQADFEPATATFEHPGYIRAFEDLNELAQRCFTAGANGISNDSAKAEIQTGVAPMYYGESNIFSIFREANGATPDVAANWNFFAFPDIEGAEGNAESLTGAPDGFLINEKSDNKDLAIEFLKFFTTQENGARLLEMRDRPSAVVGSAEGVEDVLPQLEEALTHLQSVDTFNIWLDTATNPEVGAAFLAGGQAAIDGSQTPEEILDTIRAASDGLK</sequence>
<feature type="chain" id="PRO_5045093558" evidence="3">
    <location>
        <begin position="28"/>
        <end position="436"/>
    </location>
</feature>
<dbReference type="Pfam" id="PF01547">
    <property type="entry name" value="SBP_bac_1"/>
    <property type="match status" value="1"/>
</dbReference>